<gene>
    <name evidence="1" type="ORF">MLD38_007035</name>
</gene>
<comment type="caution">
    <text evidence="1">The sequence shown here is derived from an EMBL/GenBank/DDBJ whole genome shotgun (WGS) entry which is preliminary data.</text>
</comment>
<dbReference type="EMBL" id="CM042882">
    <property type="protein sequence ID" value="KAI4380897.1"/>
    <property type="molecule type" value="Genomic_DNA"/>
</dbReference>
<evidence type="ECO:0000313" key="2">
    <source>
        <dbReference type="Proteomes" id="UP001057402"/>
    </source>
</evidence>
<dbReference type="Proteomes" id="UP001057402">
    <property type="component" value="Chromosome 3"/>
</dbReference>
<protein>
    <submittedName>
        <fullName evidence="1">Uncharacterized protein</fullName>
    </submittedName>
</protein>
<sequence length="602" mass="67633">MAGVVASSAAFTAVKCSAQRPSAPPGFDRLKANFSSIFKPLSKEWEQLTPLRVDVGGMMKNASVKMLDVLIDSLFEFADQEYLPSQRNFAPVAEIGEAVWLHEIQGDIPHNFPTGVYIRNGANPLFGGLKSTRSMFGRSSHTWIEGEGMLHAIYFEKDGDSKWVVRYNNRHVETKTYKLEKQRNKPSFLPVIEGDSAAVLSGYLFNLLRFGMANKLICNTNVFEHAGMVFSISENQMPQEIDIETLKTLGEWTDQNWNRPFTSHPKRIPRTDELVTIGVDPVKPFMEVGVISGNGKLVHKVDLELERCCLCHEVGVTERYTVIMDPPLTIDLNRLIRGGPLIRFNKGEYARIGVMPHYGDVKSVHWFSVESYCGFHVFNCFEEGDEVIVWGCRALESMIPGPEYGFDKFEWFSKRFCPPSGSTQAPAVAEEGSFSSHVFEWRLNLRTGEVEERNLTGTDSSVEFPMINGAFTGLKNKYGYAQLVDSLASSKAGLPKYGGLVKLYFEEQCTFVGCDSTIKVEYHKFDDNVFCTGAAFVPKVDGTVEDDGWIITFVHDEIRDISQVYVVDTRDFTGEPVARITIPCRVPYGFHGAFMCRTQEQS</sequence>
<evidence type="ECO:0000313" key="1">
    <source>
        <dbReference type="EMBL" id="KAI4380897.1"/>
    </source>
</evidence>
<keyword evidence="2" id="KW-1185">Reference proteome</keyword>
<proteinExistence type="predicted"/>
<reference evidence="2" key="1">
    <citation type="journal article" date="2023" name="Front. Plant Sci.">
        <title>Chromosomal-level genome assembly of Melastoma candidum provides insights into trichome evolution.</title>
        <authorList>
            <person name="Zhong Y."/>
            <person name="Wu W."/>
            <person name="Sun C."/>
            <person name="Zou P."/>
            <person name="Liu Y."/>
            <person name="Dai S."/>
            <person name="Zhou R."/>
        </authorList>
    </citation>
    <scope>NUCLEOTIDE SEQUENCE [LARGE SCALE GENOMIC DNA]</scope>
</reference>
<name>A0ACB9RR21_9MYRT</name>
<organism evidence="1 2">
    <name type="scientific">Melastoma candidum</name>
    <dbReference type="NCBI Taxonomy" id="119954"/>
    <lineage>
        <taxon>Eukaryota</taxon>
        <taxon>Viridiplantae</taxon>
        <taxon>Streptophyta</taxon>
        <taxon>Embryophyta</taxon>
        <taxon>Tracheophyta</taxon>
        <taxon>Spermatophyta</taxon>
        <taxon>Magnoliopsida</taxon>
        <taxon>eudicotyledons</taxon>
        <taxon>Gunneridae</taxon>
        <taxon>Pentapetalae</taxon>
        <taxon>rosids</taxon>
        <taxon>malvids</taxon>
        <taxon>Myrtales</taxon>
        <taxon>Melastomataceae</taxon>
        <taxon>Melastomatoideae</taxon>
        <taxon>Melastomateae</taxon>
        <taxon>Melastoma</taxon>
    </lineage>
</organism>
<accession>A0ACB9RR21</accession>